<dbReference type="Proteomes" id="UP000800041">
    <property type="component" value="Unassembled WGS sequence"/>
</dbReference>
<dbReference type="EMBL" id="ML977177">
    <property type="protein sequence ID" value="KAF1983241.1"/>
    <property type="molecule type" value="Genomic_DNA"/>
</dbReference>
<feature type="signal peptide" evidence="2">
    <location>
        <begin position="1"/>
        <end position="20"/>
    </location>
</feature>
<keyword evidence="2" id="KW-0732">Signal</keyword>
<keyword evidence="1" id="KW-0812">Transmembrane</keyword>
<evidence type="ECO:0000313" key="3">
    <source>
        <dbReference type="EMBL" id="KAF1983241.1"/>
    </source>
</evidence>
<reference evidence="3" key="1">
    <citation type="journal article" date="2020" name="Stud. Mycol.">
        <title>101 Dothideomycetes genomes: a test case for predicting lifestyles and emergence of pathogens.</title>
        <authorList>
            <person name="Haridas S."/>
            <person name="Albert R."/>
            <person name="Binder M."/>
            <person name="Bloem J."/>
            <person name="Labutti K."/>
            <person name="Salamov A."/>
            <person name="Andreopoulos B."/>
            <person name="Baker S."/>
            <person name="Barry K."/>
            <person name="Bills G."/>
            <person name="Bluhm B."/>
            <person name="Cannon C."/>
            <person name="Castanera R."/>
            <person name="Culley D."/>
            <person name="Daum C."/>
            <person name="Ezra D."/>
            <person name="Gonzalez J."/>
            <person name="Henrissat B."/>
            <person name="Kuo A."/>
            <person name="Liang C."/>
            <person name="Lipzen A."/>
            <person name="Lutzoni F."/>
            <person name="Magnuson J."/>
            <person name="Mondo S."/>
            <person name="Nolan M."/>
            <person name="Ohm R."/>
            <person name="Pangilinan J."/>
            <person name="Park H.-J."/>
            <person name="Ramirez L."/>
            <person name="Alfaro M."/>
            <person name="Sun H."/>
            <person name="Tritt A."/>
            <person name="Yoshinaga Y."/>
            <person name="Zwiers L.-H."/>
            <person name="Turgeon B."/>
            <person name="Goodwin S."/>
            <person name="Spatafora J."/>
            <person name="Crous P."/>
            <person name="Grigoriev I."/>
        </authorList>
    </citation>
    <scope>NUCLEOTIDE SEQUENCE</scope>
    <source>
        <strain evidence="3">CBS 113979</strain>
    </source>
</reference>
<organism evidence="3 4">
    <name type="scientific">Aulographum hederae CBS 113979</name>
    <dbReference type="NCBI Taxonomy" id="1176131"/>
    <lineage>
        <taxon>Eukaryota</taxon>
        <taxon>Fungi</taxon>
        <taxon>Dikarya</taxon>
        <taxon>Ascomycota</taxon>
        <taxon>Pezizomycotina</taxon>
        <taxon>Dothideomycetes</taxon>
        <taxon>Pleosporomycetidae</taxon>
        <taxon>Aulographales</taxon>
        <taxon>Aulographaceae</taxon>
    </lineage>
</organism>
<evidence type="ECO:0000313" key="4">
    <source>
        <dbReference type="Proteomes" id="UP000800041"/>
    </source>
</evidence>
<keyword evidence="1" id="KW-1133">Transmembrane helix</keyword>
<feature type="non-terminal residue" evidence="3">
    <location>
        <position position="1"/>
    </location>
</feature>
<name>A0A6G1GQN2_9PEZI</name>
<dbReference type="OrthoDB" id="5411041at2759"/>
<sequence length="119" mass="13907">RRFINTVATSLLFVCPLIAALPPRRFNIGTAFLGVLFVGSANHLVVDRTQKNMLQHAGLGYLWPTTEEDRMGYRNNWQRKRMEEEKRMMEEGKGYSDIIFNQIWEVVNWDKKGKKSDDD</sequence>
<keyword evidence="1" id="KW-0472">Membrane</keyword>
<protein>
    <submittedName>
        <fullName evidence="3">Uncharacterized protein</fullName>
    </submittedName>
</protein>
<keyword evidence="4" id="KW-1185">Reference proteome</keyword>
<feature type="transmembrane region" description="Helical" evidence="1">
    <location>
        <begin position="30"/>
        <end position="46"/>
    </location>
</feature>
<feature type="chain" id="PRO_5026235959" evidence="2">
    <location>
        <begin position="21"/>
        <end position="119"/>
    </location>
</feature>
<proteinExistence type="predicted"/>
<evidence type="ECO:0000256" key="2">
    <source>
        <dbReference type="SAM" id="SignalP"/>
    </source>
</evidence>
<evidence type="ECO:0000256" key="1">
    <source>
        <dbReference type="SAM" id="Phobius"/>
    </source>
</evidence>
<gene>
    <name evidence="3" type="ORF">K402DRAFT_313042</name>
</gene>
<accession>A0A6G1GQN2</accession>
<feature type="non-terminal residue" evidence="3">
    <location>
        <position position="119"/>
    </location>
</feature>
<dbReference type="AlphaFoldDB" id="A0A6G1GQN2"/>